<dbReference type="EMBL" id="CAUYUE010000015">
    <property type="protein sequence ID" value="CAK0786821.1"/>
    <property type="molecule type" value="Genomic_DNA"/>
</dbReference>
<evidence type="ECO:0000259" key="8">
    <source>
        <dbReference type="SMART" id="SM00727"/>
    </source>
</evidence>
<feature type="domain" description="STI1" evidence="8">
    <location>
        <begin position="526"/>
        <end position="565"/>
    </location>
</feature>
<evidence type="ECO:0000313" key="9">
    <source>
        <dbReference type="EMBL" id="CAK0786821.1"/>
    </source>
</evidence>
<feature type="repeat" description="TPR" evidence="5">
    <location>
        <begin position="323"/>
        <end position="356"/>
    </location>
</feature>
<dbReference type="InterPro" id="IPR019734">
    <property type="entry name" value="TPR_rpt"/>
</dbReference>
<feature type="compositionally biased region" description="Acidic residues" evidence="7">
    <location>
        <begin position="228"/>
        <end position="238"/>
    </location>
</feature>
<reference evidence="9 10" key="1">
    <citation type="submission" date="2023-10" db="EMBL/GenBank/DDBJ databases">
        <authorList>
            <person name="Maclean D."/>
            <person name="Macfadyen A."/>
        </authorList>
    </citation>
    <scope>NUCLEOTIDE SEQUENCE [LARGE SCALE GENOMIC DNA]</scope>
</reference>
<keyword evidence="10" id="KW-1185">Reference proteome</keyword>
<sequence>MASDAFKAKGNAAFAAGNHEEAIKHFTEGIAVDPSNHVLYSNRSASYASLEQYDEALTDAEKVVEIKPDWPKGYSRLGAAAIGMGDTERAKAAYEKGLEVDPSNEGFKAELENLKRPPRRQAGGLFGPEFLGKLAMSPQTSQLMTQPDFLAMIKDVNSNPSNMSKYLGDERFQLALQVGLGMNIMGGDDFARQQGPGPAANTARSPPTPEPKASGKPREPKPQPEPEPMQEEELDDDEKDRMQKRAEAQKEKEAGNAAYKARKFQDAVQHYDRAIELDDSDISLLTNRAAVYLETGEYDKCIADCDSAVEKGRELRADYKVIARALTRKANALAKQERYEEAVQAYHKSLTEHRNADTLKRLQEAEKKLKEAQTKAYISMDISNQEREQGNKAFNEQQYPEAVKHYTEALARGPPEVNPDAHKLFSNRAACYTKLGAWNEGLKDAEQCIELEPTFIKGYIRKGHLQFFMKEYEKATATYEAGLQHDPENAELKDGIARCMDAVNKINRGDVSEEELAQRREKAMADPNIQNILTDPVMRQVLQDFQENPQAAQRHLKNPMIMEKLQKLINAGIVRMA</sequence>
<feature type="domain" description="STI1" evidence="8">
    <location>
        <begin position="127"/>
        <end position="166"/>
    </location>
</feature>
<dbReference type="InterPro" id="IPR011990">
    <property type="entry name" value="TPR-like_helical_dom_sf"/>
</dbReference>
<dbReference type="Proteomes" id="UP001314263">
    <property type="component" value="Unassembled WGS sequence"/>
</dbReference>
<dbReference type="PANTHER" id="PTHR22904:SF533">
    <property type="entry name" value="HSP70-HSP90 ORGANIZING PROTEIN 3"/>
    <property type="match status" value="1"/>
</dbReference>
<feature type="region of interest" description="Disordered" evidence="7">
    <location>
        <begin position="187"/>
        <end position="258"/>
    </location>
</feature>
<keyword evidence="6" id="KW-0175">Coiled coil</keyword>
<evidence type="ECO:0000256" key="5">
    <source>
        <dbReference type="PROSITE-ProRule" id="PRU00339"/>
    </source>
</evidence>
<dbReference type="InterPro" id="IPR041243">
    <property type="entry name" value="STI1/HOP_DP"/>
</dbReference>
<comment type="subcellular location">
    <subcellularLocation>
        <location evidence="1">Cytoplasm</location>
    </subcellularLocation>
</comment>
<dbReference type="SMART" id="SM00727">
    <property type="entry name" value="STI1"/>
    <property type="match status" value="2"/>
</dbReference>
<dbReference type="AlphaFoldDB" id="A0AAV1IJ19"/>
<dbReference type="Pfam" id="PF13432">
    <property type="entry name" value="TPR_16"/>
    <property type="match status" value="1"/>
</dbReference>
<feature type="repeat" description="TPR" evidence="5">
    <location>
        <begin position="456"/>
        <end position="489"/>
    </location>
</feature>
<dbReference type="Gene3D" id="1.10.260.100">
    <property type="match status" value="2"/>
</dbReference>
<keyword evidence="2" id="KW-0963">Cytoplasm</keyword>
<feature type="coiled-coil region" evidence="6">
    <location>
        <begin position="322"/>
        <end position="375"/>
    </location>
</feature>
<keyword evidence="4 5" id="KW-0802">TPR repeat</keyword>
<evidence type="ECO:0000256" key="3">
    <source>
        <dbReference type="ARBA" id="ARBA00022737"/>
    </source>
</evidence>
<name>A0AAV1IJ19_9CHLO</name>
<evidence type="ECO:0000256" key="6">
    <source>
        <dbReference type="SAM" id="Coils"/>
    </source>
</evidence>
<evidence type="ECO:0000256" key="2">
    <source>
        <dbReference type="ARBA" id="ARBA00022490"/>
    </source>
</evidence>
<dbReference type="InterPro" id="IPR006636">
    <property type="entry name" value="STI1_HS-bd"/>
</dbReference>
<evidence type="ECO:0000256" key="1">
    <source>
        <dbReference type="ARBA" id="ARBA00004496"/>
    </source>
</evidence>
<dbReference type="GO" id="GO:0051879">
    <property type="term" value="F:Hsp90 protein binding"/>
    <property type="evidence" value="ECO:0007669"/>
    <property type="project" value="TreeGrafter"/>
</dbReference>
<dbReference type="PANTHER" id="PTHR22904">
    <property type="entry name" value="TPR REPEAT CONTAINING PROTEIN"/>
    <property type="match status" value="1"/>
</dbReference>
<comment type="caution">
    <text evidence="9">The sequence shown here is derived from an EMBL/GenBank/DDBJ whole genome shotgun (WGS) entry which is preliminary data.</text>
</comment>
<feature type="compositionally biased region" description="Basic and acidic residues" evidence="7">
    <location>
        <begin position="239"/>
        <end position="254"/>
    </location>
</feature>
<dbReference type="Gene3D" id="1.25.40.10">
    <property type="entry name" value="Tetratricopeptide repeat domain"/>
    <property type="match status" value="3"/>
</dbReference>
<dbReference type="SUPFAM" id="SSF48452">
    <property type="entry name" value="TPR-like"/>
    <property type="match status" value="2"/>
</dbReference>
<dbReference type="GO" id="GO:0005737">
    <property type="term" value="C:cytoplasm"/>
    <property type="evidence" value="ECO:0007669"/>
    <property type="project" value="UniProtKB-SubCell"/>
</dbReference>
<organism evidence="9 10">
    <name type="scientific">Coccomyxa viridis</name>
    <dbReference type="NCBI Taxonomy" id="1274662"/>
    <lineage>
        <taxon>Eukaryota</taxon>
        <taxon>Viridiplantae</taxon>
        <taxon>Chlorophyta</taxon>
        <taxon>core chlorophytes</taxon>
        <taxon>Trebouxiophyceae</taxon>
        <taxon>Trebouxiophyceae incertae sedis</taxon>
        <taxon>Coccomyxaceae</taxon>
        <taxon>Coccomyxa</taxon>
    </lineage>
</organism>
<feature type="repeat" description="TPR" evidence="5">
    <location>
        <begin position="248"/>
        <end position="281"/>
    </location>
</feature>
<dbReference type="Pfam" id="PF13181">
    <property type="entry name" value="TPR_8"/>
    <property type="match status" value="2"/>
</dbReference>
<keyword evidence="3" id="KW-0677">Repeat</keyword>
<dbReference type="Pfam" id="PF13424">
    <property type="entry name" value="TPR_12"/>
    <property type="match status" value="1"/>
</dbReference>
<evidence type="ECO:0000313" key="10">
    <source>
        <dbReference type="Proteomes" id="UP001314263"/>
    </source>
</evidence>
<evidence type="ECO:0000256" key="4">
    <source>
        <dbReference type="ARBA" id="ARBA00022803"/>
    </source>
</evidence>
<dbReference type="FunFam" id="1.25.40.10:FF:000010">
    <property type="entry name" value="Stress-induced phosphoprotein 1"/>
    <property type="match status" value="1"/>
</dbReference>
<dbReference type="PROSITE" id="PS50005">
    <property type="entry name" value="TPR"/>
    <property type="match status" value="6"/>
</dbReference>
<feature type="repeat" description="TPR" evidence="5">
    <location>
        <begin position="71"/>
        <end position="104"/>
    </location>
</feature>
<dbReference type="FunFam" id="1.10.260.100:FF:000002">
    <property type="entry name" value="Stress-induced-phosphoprotein 1 (Hsp70/Hsp90-organizing)"/>
    <property type="match status" value="1"/>
</dbReference>
<proteinExistence type="predicted"/>
<gene>
    <name evidence="9" type="ORF">CVIRNUC_010035</name>
</gene>
<dbReference type="Pfam" id="PF17830">
    <property type="entry name" value="STI1-HOP_DP"/>
    <property type="match status" value="2"/>
</dbReference>
<protein>
    <recommendedName>
        <fullName evidence="8">STI1 domain-containing protein</fullName>
    </recommendedName>
</protein>
<feature type="repeat" description="TPR" evidence="5">
    <location>
        <begin position="3"/>
        <end position="36"/>
    </location>
</feature>
<feature type="repeat" description="TPR" evidence="5">
    <location>
        <begin position="37"/>
        <end position="70"/>
    </location>
</feature>
<dbReference type="SMART" id="SM00028">
    <property type="entry name" value="TPR"/>
    <property type="match status" value="9"/>
</dbReference>
<evidence type="ECO:0000256" key="7">
    <source>
        <dbReference type="SAM" id="MobiDB-lite"/>
    </source>
</evidence>
<accession>A0AAV1IJ19</accession>
<dbReference type="FunFam" id="1.25.40.10:FF:000020">
    <property type="entry name" value="Stress-induced phosphoprotein 1"/>
    <property type="match status" value="1"/>
</dbReference>